<feature type="domain" description="Putative DNA-binding" evidence="1">
    <location>
        <begin position="9"/>
        <end position="104"/>
    </location>
</feature>
<reference evidence="3" key="1">
    <citation type="journal article" date="2017" name="Proc. Natl. Acad. Sci. U.S.A.">
        <title>Simulation of Deepwater Horizon oil plume reveals substrate specialization within a complex community of hydrocarbon degraders.</title>
        <authorList>
            <person name="Hu P."/>
            <person name="Dubinsky E.A."/>
            <person name="Probst A.J."/>
            <person name="Wang J."/>
            <person name="Sieber C.M.K."/>
            <person name="Tom L.M."/>
            <person name="Gardinali P."/>
            <person name="Banfield J.F."/>
            <person name="Atlas R.M."/>
            <person name="Andersen G.L."/>
        </authorList>
    </citation>
    <scope>NUCLEOTIDE SEQUENCE [LARGE SCALE GENOMIC DNA]</scope>
</reference>
<dbReference type="Proteomes" id="UP000243053">
    <property type="component" value="Unassembled WGS sequence"/>
</dbReference>
<gene>
    <name evidence="2" type="ORF">A9Q75_14235</name>
</gene>
<sequence length="267" mass="31100">MDKLPLASLQQKLINYLVDDDPTVTTDIMEQIKDHGSITRDVRLHIYKNAYQVRLKETIENDHEMLGFFLGDDLFDQMVLGYINAYPSDNTSLRYFADKLPLFLANTAPFKDHPIISELAHFERLLMVAFDAADATRFTRDLLANTPPEQWPDLVFRFHPSVQLAHFHYNSVETWQALKQEQSPEPAKEQHSDWLLWRNNDRLTQFRSLPEQEYNLITMILNGASFTALCDLLLEEVTEEQASQVALNYLLRWLDDGILIKQAFIQQ</sequence>
<protein>
    <recommendedName>
        <fullName evidence="1">Putative DNA-binding domain-containing protein</fullName>
    </recommendedName>
</protein>
<organism evidence="2 3">
    <name type="scientific">Colwellia psychrerythraea</name>
    <name type="common">Vibrio psychroerythus</name>
    <dbReference type="NCBI Taxonomy" id="28229"/>
    <lineage>
        <taxon>Bacteria</taxon>
        <taxon>Pseudomonadati</taxon>
        <taxon>Pseudomonadota</taxon>
        <taxon>Gammaproteobacteria</taxon>
        <taxon>Alteromonadales</taxon>
        <taxon>Colwelliaceae</taxon>
        <taxon>Colwellia</taxon>
    </lineage>
</organism>
<comment type="caution">
    <text evidence="2">The sequence shown here is derived from an EMBL/GenBank/DDBJ whole genome shotgun (WGS) entry which is preliminary data.</text>
</comment>
<proteinExistence type="predicted"/>
<evidence type="ECO:0000259" key="1">
    <source>
        <dbReference type="Pfam" id="PF09836"/>
    </source>
</evidence>
<dbReference type="Gene3D" id="3.90.930.50">
    <property type="match status" value="1"/>
</dbReference>
<evidence type="ECO:0000313" key="3">
    <source>
        <dbReference type="Proteomes" id="UP000243053"/>
    </source>
</evidence>
<name>A0A1Y5EB99_COLPS</name>
<dbReference type="AlphaFoldDB" id="A0A1Y5EB99"/>
<dbReference type="Gene3D" id="1.10.150.690">
    <property type="entry name" value="DUF2063"/>
    <property type="match status" value="1"/>
</dbReference>
<dbReference type="InterPro" id="IPR018640">
    <property type="entry name" value="DUF2063"/>
</dbReference>
<accession>A0A1Y5EB99</accession>
<evidence type="ECO:0000313" key="2">
    <source>
        <dbReference type="EMBL" id="OUR78215.1"/>
    </source>
</evidence>
<dbReference type="Pfam" id="PF09836">
    <property type="entry name" value="DUF2063"/>
    <property type="match status" value="1"/>
</dbReference>
<dbReference type="InterPro" id="IPR044922">
    <property type="entry name" value="DUF2063_N_sf"/>
</dbReference>
<dbReference type="EMBL" id="MAAF01000083">
    <property type="protein sequence ID" value="OUR78215.1"/>
    <property type="molecule type" value="Genomic_DNA"/>
</dbReference>